<dbReference type="EMBL" id="CP003003">
    <property type="protein sequence ID" value="AEO55882.1"/>
    <property type="molecule type" value="Genomic_DNA"/>
</dbReference>
<dbReference type="GeneID" id="11511806"/>
<dbReference type="InParanoid" id="G2QAI6"/>
<dbReference type="Gene3D" id="4.10.240.10">
    <property type="entry name" value="Zn(2)-C6 fungal-type DNA-binding domain"/>
    <property type="match status" value="1"/>
</dbReference>
<organism evidence="3 4">
    <name type="scientific">Thermothelomyces thermophilus (strain ATCC 42464 / BCRC 31852 / DSM 1799)</name>
    <name type="common">Sporotrichum thermophile</name>
    <dbReference type="NCBI Taxonomy" id="573729"/>
    <lineage>
        <taxon>Eukaryota</taxon>
        <taxon>Fungi</taxon>
        <taxon>Dikarya</taxon>
        <taxon>Ascomycota</taxon>
        <taxon>Pezizomycotina</taxon>
        <taxon>Sordariomycetes</taxon>
        <taxon>Sordariomycetidae</taxon>
        <taxon>Sordariales</taxon>
        <taxon>Chaetomiaceae</taxon>
        <taxon>Thermothelomyces</taxon>
    </lineage>
</organism>
<evidence type="ECO:0000259" key="2">
    <source>
        <dbReference type="PROSITE" id="PS50048"/>
    </source>
</evidence>
<evidence type="ECO:0000313" key="4">
    <source>
        <dbReference type="Proteomes" id="UP000007322"/>
    </source>
</evidence>
<proteinExistence type="predicted"/>
<name>G2QAI6_THET4</name>
<dbReference type="InterPro" id="IPR036864">
    <property type="entry name" value="Zn2-C6_fun-type_DNA-bd_sf"/>
</dbReference>
<protein>
    <recommendedName>
        <fullName evidence="2">Zn(2)-C6 fungal-type domain-containing protein</fullName>
    </recommendedName>
</protein>
<reference evidence="3 4" key="1">
    <citation type="journal article" date="2011" name="Nat. Biotechnol.">
        <title>Comparative genomic analysis of the thermophilic biomass-degrading fungi Myceliophthora thermophila and Thielavia terrestris.</title>
        <authorList>
            <person name="Berka R.M."/>
            <person name="Grigoriev I.V."/>
            <person name="Otillar R."/>
            <person name="Salamov A."/>
            <person name="Grimwood J."/>
            <person name="Reid I."/>
            <person name="Ishmael N."/>
            <person name="John T."/>
            <person name="Darmond C."/>
            <person name="Moisan M.-C."/>
            <person name="Henrissat B."/>
            <person name="Coutinho P.M."/>
            <person name="Lombard V."/>
            <person name="Natvig D.O."/>
            <person name="Lindquist E."/>
            <person name="Schmutz J."/>
            <person name="Lucas S."/>
            <person name="Harris P."/>
            <person name="Powlowski J."/>
            <person name="Bellemare A."/>
            <person name="Taylor D."/>
            <person name="Butler G."/>
            <person name="de Vries R.P."/>
            <person name="Allijn I.E."/>
            <person name="van den Brink J."/>
            <person name="Ushinsky S."/>
            <person name="Storms R."/>
            <person name="Powell A.J."/>
            <person name="Paulsen I.T."/>
            <person name="Elbourne L.D.H."/>
            <person name="Baker S.E."/>
            <person name="Magnuson J."/>
            <person name="LaBoissiere S."/>
            <person name="Clutterbuck A.J."/>
            <person name="Martinez D."/>
            <person name="Wogulis M."/>
            <person name="de Leon A.L."/>
            <person name="Rey M.W."/>
            <person name="Tsang A."/>
        </authorList>
    </citation>
    <scope>NUCLEOTIDE SEQUENCE [LARGE SCALE GENOMIC DNA]</scope>
    <source>
        <strain evidence="4">ATCC 42464 / BCRC 31852 / DSM 1799</strain>
    </source>
</reference>
<keyword evidence="1" id="KW-0539">Nucleus</keyword>
<sequence>MASNITFTGVLNFNYAPKVVEVDGIPSHHPVKESCQPCYGMKVKCSGHNDRARPCHQCMTRPSVECFFTRSKRPVRRGANNAAVPAAFPPAAPSAVPAAAFPAVAAPALVSFSQGPVAIPAAPPAIPGFPAPPTAMSGPLGVATHGANPADLAWGTLGPFPGATNLVQAAAAAPAASISLAPGPPRPPGPVPPSQSRLRRFGCEIHRDLYDEPLELSRLVNAPQHAAVPYSADSLLGQNSASLRSCWLVVDCPRCVARPEVVAATYEVALEMYTIYERVARIAANPEPEPEPEPDPTFPAAAAVVSGPFALPSPPPSPLLPLPLRLSRDAEEFDCLAERVAVLLAPYDQDGAVELWNRAKNLRVIAGWETDESGEETGGIEEEIQDWVGEEEGNLPWSGEVDMGL</sequence>
<dbReference type="GO" id="GO:0008270">
    <property type="term" value="F:zinc ion binding"/>
    <property type="evidence" value="ECO:0007669"/>
    <property type="project" value="InterPro"/>
</dbReference>
<dbReference type="GO" id="GO:0000981">
    <property type="term" value="F:DNA-binding transcription factor activity, RNA polymerase II-specific"/>
    <property type="evidence" value="ECO:0007669"/>
    <property type="project" value="InterPro"/>
</dbReference>
<evidence type="ECO:0000313" key="3">
    <source>
        <dbReference type="EMBL" id="AEO55882.1"/>
    </source>
</evidence>
<dbReference type="Proteomes" id="UP000007322">
    <property type="component" value="Chromosome 2"/>
</dbReference>
<gene>
    <name evidence="3" type="ORF">MYCTH_93342</name>
</gene>
<dbReference type="HOGENOM" id="CLU_680045_0_0_1"/>
<feature type="domain" description="Zn(2)-C6 fungal-type" evidence="2">
    <location>
        <begin position="34"/>
        <end position="68"/>
    </location>
</feature>
<keyword evidence="4" id="KW-1185">Reference proteome</keyword>
<dbReference type="KEGG" id="mtm:MYCTH_93342"/>
<dbReference type="PROSITE" id="PS50048">
    <property type="entry name" value="ZN2_CY6_FUNGAL_2"/>
    <property type="match status" value="1"/>
</dbReference>
<evidence type="ECO:0000256" key="1">
    <source>
        <dbReference type="ARBA" id="ARBA00023242"/>
    </source>
</evidence>
<accession>G2QAI6</accession>
<dbReference type="RefSeq" id="XP_003661127.1">
    <property type="nucleotide sequence ID" value="XM_003661079.1"/>
</dbReference>
<dbReference type="InterPro" id="IPR001138">
    <property type="entry name" value="Zn2Cys6_DnaBD"/>
</dbReference>
<dbReference type="AlphaFoldDB" id="G2QAI6"/>
<dbReference type="VEuPathDB" id="FungiDB:MYCTH_93342"/>